<dbReference type="AlphaFoldDB" id="A0A6B9F5R1"/>
<dbReference type="Proteomes" id="UP000428325">
    <property type="component" value="Chromosome"/>
</dbReference>
<dbReference type="EMBL" id="CP034345">
    <property type="protein sequence ID" value="QGX95836.1"/>
    <property type="molecule type" value="Genomic_DNA"/>
</dbReference>
<name>A0A6B9F5R1_9EURY</name>
<organism evidence="3 4">
    <name type="scientific">Haloplanus rallus</name>
    <dbReference type="NCBI Taxonomy" id="1816183"/>
    <lineage>
        <taxon>Archaea</taxon>
        <taxon>Methanobacteriati</taxon>
        <taxon>Methanobacteriota</taxon>
        <taxon>Stenosarchaea group</taxon>
        <taxon>Halobacteria</taxon>
        <taxon>Halobacteriales</taxon>
        <taxon>Haloferacaceae</taxon>
        <taxon>Haloplanus</taxon>
    </lineage>
</organism>
<dbReference type="InterPro" id="IPR058452">
    <property type="entry name" value="DUF8139"/>
</dbReference>
<accession>A0A6B9F5R1</accession>
<evidence type="ECO:0000313" key="4">
    <source>
        <dbReference type="Proteomes" id="UP000428325"/>
    </source>
</evidence>
<feature type="domain" description="DUF8139" evidence="2">
    <location>
        <begin position="1"/>
        <end position="75"/>
    </location>
</feature>
<sequence>MDELNEGDPVRVDIPDETDPDHDRYHGLHGIVVEVLEDDADIVTSEERAGEIYRVELETGETADFRWRDLRPPLNDGGFLHTSK</sequence>
<dbReference type="OrthoDB" id="56871at2157"/>
<feature type="region of interest" description="Disordered" evidence="1">
    <location>
        <begin position="1"/>
        <end position="24"/>
    </location>
</feature>
<keyword evidence="4" id="KW-1185">Reference proteome</keyword>
<evidence type="ECO:0000259" key="2">
    <source>
        <dbReference type="Pfam" id="PF26460"/>
    </source>
</evidence>
<evidence type="ECO:0000313" key="3">
    <source>
        <dbReference type="EMBL" id="QGX95836.1"/>
    </source>
</evidence>
<reference evidence="3 4" key="1">
    <citation type="submission" date="2018-12" db="EMBL/GenBank/DDBJ databases">
        <title>Complete genome sequence of Haloplanus rallus MBLA0036.</title>
        <authorList>
            <person name="Nam Y.-d."/>
            <person name="Kang J."/>
            <person name="Chung W.-H."/>
            <person name="Park Y.S."/>
        </authorList>
    </citation>
    <scope>NUCLEOTIDE SEQUENCE [LARGE SCALE GENOMIC DNA]</scope>
    <source>
        <strain evidence="3 4">MBLA0036</strain>
    </source>
</reference>
<dbReference type="KEGG" id="hra:EI982_14120"/>
<dbReference type="GeneID" id="43370701"/>
<protein>
    <recommendedName>
        <fullName evidence="2">DUF8139 domain-containing protein</fullName>
    </recommendedName>
</protein>
<proteinExistence type="predicted"/>
<dbReference type="RefSeq" id="WP_157690296.1">
    <property type="nucleotide sequence ID" value="NZ_CP034345.1"/>
</dbReference>
<dbReference type="Pfam" id="PF26460">
    <property type="entry name" value="DUF8139"/>
    <property type="match status" value="1"/>
</dbReference>
<gene>
    <name evidence="3" type="ORF">EI982_14120</name>
</gene>
<evidence type="ECO:0000256" key="1">
    <source>
        <dbReference type="SAM" id="MobiDB-lite"/>
    </source>
</evidence>